<sequence length="181" mass="18353">MTAYVLVVVAAVAAVVAWAFARGPGVRTVSALGIAGLAGVAAIATLFEDPLAGDQRPVFVLFGAILAIAGGAVVTTAVFAQIDGAAGEADDSGSMHAAGELLRGGAWIGALERFSVFLTLAARWPEGIAVVLAVKGLGRYAELRSHAGTGAAERFIIGSLVSLAWAALASYLVFEPYVIAR</sequence>
<protein>
    <submittedName>
        <fullName evidence="2">Uncharacterized protein</fullName>
    </submittedName>
</protein>
<keyword evidence="1" id="KW-0812">Transmembrane</keyword>
<accession>A0AA46TI84</accession>
<evidence type="ECO:0000313" key="3">
    <source>
        <dbReference type="Proteomes" id="UP001164390"/>
    </source>
</evidence>
<proteinExistence type="predicted"/>
<feature type="transmembrane region" description="Helical" evidence="1">
    <location>
        <begin position="155"/>
        <end position="174"/>
    </location>
</feature>
<keyword evidence="1" id="KW-1133">Transmembrane helix</keyword>
<dbReference type="Proteomes" id="UP001164390">
    <property type="component" value="Chromosome"/>
</dbReference>
<dbReference type="AlphaFoldDB" id="A0AA46TI84"/>
<keyword evidence="3" id="KW-1185">Reference proteome</keyword>
<evidence type="ECO:0000313" key="2">
    <source>
        <dbReference type="EMBL" id="UYM05829.1"/>
    </source>
</evidence>
<gene>
    <name evidence="2" type="ORF">L0C25_01760</name>
</gene>
<reference evidence="2" key="1">
    <citation type="submission" date="2022-01" db="EMBL/GenBank/DDBJ databases">
        <title>Nocardioidaceae gen. sp. A5X3R13.</title>
        <authorList>
            <person name="Lopez Marin M.A."/>
            <person name="Uhlik O."/>
        </authorList>
    </citation>
    <scope>NUCLEOTIDE SEQUENCE</scope>
    <source>
        <strain evidence="2">A5X3R13</strain>
    </source>
</reference>
<feature type="transmembrane region" description="Helical" evidence="1">
    <location>
        <begin position="59"/>
        <end position="82"/>
    </location>
</feature>
<dbReference type="KEGG" id="sgrg:L0C25_01760"/>
<name>A0AA46TI84_9ACTN</name>
<dbReference type="EMBL" id="CP094970">
    <property type="protein sequence ID" value="UYM05829.1"/>
    <property type="molecule type" value="Genomic_DNA"/>
</dbReference>
<dbReference type="RefSeq" id="WP_271634658.1">
    <property type="nucleotide sequence ID" value="NZ_CP094970.1"/>
</dbReference>
<evidence type="ECO:0000256" key="1">
    <source>
        <dbReference type="SAM" id="Phobius"/>
    </source>
</evidence>
<keyword evidence="1" id="KW-0472">Membrane</keyword>
<feature type="transmembrane region" description="Helical" evidence="1">
    <location>
        <begin position="29"/>
        <end position="47"/>
    </location>
</feature>
<organism evidence="2 3">
    <name type="scientific">Solicola gregarius</name>
    <dbReference type="NCBI Taxonomy" id="2908642"/>
    <lineage>
        <taxon>Bacteria</taxon>
        <taxon>Bacillati</taxon>
        <taxon>Actinomycetota</taxon>
        <taxon>Actinomycetes</taxon>
        <taxon>Propionibacteriales</taxon>
        <taxon>Nocardioidaceae</taxon>
        <taxon>Solicola</taxon>
    </lineage>
</organism>